<dbReference type="PANTHER" id="PTHR24291">
    <property type="entry name" value="CYTOCHROME P450 FAMILY 4"/>
    <property type="match status" value="1"/>
</dbReference>
<dbReference type="PROSITE" id="PS00086">
    <property type="entry name" value="CYTOCHROME_P450"/>
    <property type="match status" value="1"/>
</dbReference>
<evidence type="ECO:0000256" key="2">
    <source>
        <dbReference type="ARBA" id="ARBA00022617"/>
    </source>
</evidence>
<comment type="caution">
    <text evidence="9">The sequence shown here is derived from an EMBL/GenBank/DDBJ whole genome shotgun (WGS) entry which is preliminary data.</text>
</comment>
<evidence type="ECO:0000256" key="8">
    <source>
        <dbReference type="RuleBase" id="RU000461"/>
    </source>
</evidence>
<sequence length="451" mass="51402">MPQNKTIPKIKGEFLLGNLRQMKANPFQALCDWQRDYGDLVSFRLAIRHFYLISHPKLIEQALIKQSDTFVKMYDPKKPTGLALVLGQGLVTSQGELWQRQRRLMQPVFQRSNLASLLPQIITAGNNLLARWRLLGDGAQVNLADEMMQVTLEVITQTMFSTSVLDKIEHIAPALDTLLRYAAKSVMNPLRMPLFIPTKANREFNAASAVVDEVIYGIIEQRRAQPAAHNDLLDMLLNASDDNGELMSDKQVRDEVITIFTAGHETTANLLSWTLYLLARHPDVLAKLRQELDTSVQGKIPTAEDLQQLVYTRAVLNESMRLRPPVGIMMRRISKDTELDGHLLKQGRLAMFSIYNIHHHPDFWQQPEQFDPDRFLNTENRRFSFMPFGTGERICIGNHFALLESQLLLSMIIQHFNWQLLSTDEAEIEMAVTLKPKGGIPAKLAVRDGHY</sequence>
<protein>
    <submittedName>
        <fullName evidence="9">Cytochrome P450</fullName>
    </submittedName>
</protein>
<dbReference type="InterPro" id="IPR036396">
    <property type="entry name" value="Cyt_P450_sf"/>
</dbReference>
<dbReference type="GO" id="GO:0005506">
    <property type="term" value="F:iron ion binding"/>
    <property type="evidence" value="ECO:0007669"/>
    <property type="project" value="InterPro"/>
</dbReference>
<dbReference type="AlphaFoldDB" id="A0A2S6HFB5"/>
<dbReference type="InterPro" id="IPR002401">
    <property type="entry name" value="Cyt_P450_E_grp-I"/>
</dbReference>
<name>A0A2S6HFB5_9GAMM</name>
<organism evidence="9 10">
    <name type="scientific">Methylobacter tundripaludum</name>
    <dbReference type="NCBI Taxonomy" id="173365"/>
    <lineage>
        <taxon>Bacteria</taxon>
        <taxon>Pseudomonadati</taxon>
        <taxon>Pseudomonadota</taxon>
        <taxon>Gammaproteobacteria</taxon>
        <taxon>Methylococcales</taxon>
        <taxon>Methylococcaceae</taxon>
        <taxon>Methylobacter</taxon>
    </lineage>
</organism>
<feature type="binding site" description="axial binding residue" evidence="7">
    <location>
        <position position="395"/>
    </location>
    <ligand>
        <name>heme</name>
        <dbReference type="ChEBI" id="CHEBI:30413"/>
    </ligand>
    <ligandPart>
        <name>Fe</name>
        <dbReference type="ChEBI" id="CHEBI:18248"/>
    </ligandPart>
</feature>
<comment type="similarity">
    <text evidence="1 8">Belongs to the cytochrome P450 family.</text>
</comment>
<evidence type="ECO:0000256" key="5">
    <source>
        <dbReference type="ARBA" id="ARBA00023004"/>
    </source>
</evidence>
<dbReference type="GO" id="GO:0004497">
    <property type="term" value="F:monooxygenase activity"/>
    <property type="evidence" value="ECO:0007669"/>
    <property type="project" value="UniProtKB-KW"/>
</dbReference>
<comment type="cofactor">
    <cofactor evidence="7">
        <name>heme</name>
        <dbReference type="ChEBI" id="CHEBI:30413"/>
    </cofactor>
</comment>
<reference evidence="9 10" key="1">
    <citation type="submission" date="2018-02" db="EMBL/GenBank/DDBJ databases">
        <title>Subsurface microbial communities from deep shales in Ohio and West Virginia, USA.</title>
        <authorList>
            <person name="Wrighton K."/>
        </authorList>
    </citation>
    <scope>NUCLEOTIDE SEQUENCE [LARGE SCALE GENOMIC DNA]</scope>
    <source>
        <strain evidence="9 10">OWC-DMM</strain>
    </source>
</reference>
<dbReference type="GO" id="GO:0016705">
    <property type="term" value="F:oxidoreductase activity, acting on paired donors, with incorporation or reduction of molecular oxygen"/>
    <property type="evidence" value="ECO:0007669"/>
    <property type="project" value="InterPro"/>
</dbReference>
<evidence type="ECO:0000313" key="9">
    <source>
        <dbReference type="EMBL" id="PPK76174.1"/>
    </source>
</evidence>
<dbReference type="InterPro" id="IPR017972">
    <property type="entry name" value="Cyt_P450_CS"/>
</dbReference>
<keyword evidence="2 7" id="KW-0349">Heme</keyword>
<evidence type="ECO:0000256" key="6">
    <source>
        <dbReference type="ARBA" id="ARBA00023033"/>
    </source>
</evidence>
<dbReference type="PANTHER" id="PTHR24291:SF50">
    <property type="entry name" value="BIFUNCTIONAL ALBAFLAVENONE MONOOXYGENASE_TERPENE SYNTHASE"/>
    <property type="match status" value="1"/>
</dbReference>
<keyword evidence="4 8" id="KW-0560">Oxidoreductase</keyword>
<evidence type="ECO:0000256" key="3">
    <source>
        <dbReference type="ARBA" id="ARBA00022723"/>
    </source>
</evidence>
<accession>A0A2S6HFB5</accession>
<dbReference type="Proteomes" id="UP000240010">
    <property type="component" value="Unassembled WGS sequence"/>
</dbReference>
<dbReference type="CDD" id="cd20620">
    <property type="entry name" value="CYP132-like"/>
    <property type="match status" value="1"/>
</dbReference>
<dbReference type="SUPFAM" id="SSF48264">
    <property type="entry name" value="Cytochrome P450"/>
    <property type="match status" value="1"/>
</dbReference>
<dbReference type="RefSeq" id="WP_104428668.1">
    <property type="nucleotide sequence ID" value="NZ_PTIZ01000004.1"/>
</dbReference>
<dbReference type="InterPro" id="IPR050196">
    <property type="entry name" value="Cytochrome_P450_Monoox"/>
</dbReference>
<dbReference type="GO" id="GO:0020037">
    <property type="term" value="F:heme binding"/>
    <property type="evidence" value="ECO:0007669"/>
    <property type="project" value="InterPro"/>
</dbReference>
<dbReference type="PRINTS" id="PR00463">
    <property type="entry name" value="EP450I"/>
</dbReference>
<dbReference type="Gene3D" id="1.10.630.10">
    <property type="entry name" value="Cytochrome P450"/>
    <property type="match status" value="1"/>
</dbReference>
<keyword evidence="6 8" id="KW-0503">Monooxygenase</keyword>
<evidence type="ECO:0000256" key="4">
    <source>
        <dbReference type="ARBA" id="ARBA00023002"/>
    </source>
</evidence>
<dbReference type="PRINTS" id="PR00385">
    <property type="entry name" value="P450"/>
</dbReference>
<gene>
    <name evidence="9" type="ORF">B0F87_104266</name>
</gene>
<keyword evidence="5 7" id="KW-0408">Iron</keyword>
<dbReference type="InterPro" id="IPR001128">
    <property type="entry name" value="Cyt_P450"/>
</dbReference>
<dbReference type="EMBL" id="PTIZ01000004">
    <property type="protein sequence ID" value="PPK76174.1"/>
    <property type="molecule type" value="Genomic_DNA"/>
</dbReference>
<evidence type="ECO:0000256" key="1">
    <source>
        <dbReference type="ARBA" id="ARBA00010617"/>
    </source>
</evidence>
<dbReference type="Pfam" id="PF00067">
    <property type="entry name" value="p450"/>
    <property type="match status" value="1"/>
</dbReference>
<proteinExistence type="inferred from homology"/>
<keyword evidence="3 7" id="KW-0479">Metal-binding</keyword>
<evidence type="ECO:0000313" key="10">
    <source>
        <dbReference type="Proteomes" id="UP000240010"/>
    </source>
</evidence>
<evidence type="ECO:0000256" key="7">
    <source>
        <dbReference type="PIRSR" id="PIRSR602401-1"/>
    </source>
</evidence>